<evidence type="ECO:0000256" key="3">
    <source>
        <dbReference type="ARBA" id="ARBA00022475"/>
    </source>
</evidence>
<dbReference type="PRINTS" id="PR00019">
    <property type="entry name" value="LEURICHRPT"/>
</dbReference>
<evidence type="ECO:0000256" key="1">
    <source>
        <dbReference type="ARBA" id="ARBA00004251"/>
    </source>
</evidence>
<keyword evidence="8 12" id="KW-1133">Transmembrane helix</keyword>
<evidence type="ECO:0000256" key="12">
    <source>
        <dbReference type="SAM" id="Phobius"/>
    </source>
</evidence>
<keyword evidence="11" id="KW-0325">Glycoprotein</keyword>
<feature type="transmembrane region" description="Helical" evidence="12">
    <location>
        <begin position="520"/>
        <end position="544"/>
    </location>
</feature>
<evidence type="ECO:0000256" key="10">
    <source>
        <dbReference type="ARBA" id="ARBA00023170"/>
    </source>
</evidence>
<protein>
    <recommendedName>
        <fullName evidence="15">Receptor-like protein 12</fullName>
    </recommendedName>
</protein>
<dbReference type="AlphaFoldDB" id="A0AAV5K489"/>
<keyword evidence="5 12" id="KW-0812">Transmembrane</keyword>
<dbReference type="PANTHER" id="PTHR27004">
    <property type="entry name" value="RECEPTOR-LIKE PROTEIN 12 ISOFORM X1"/>
    <property type="match status" value="1"/>
</dbReference>
<evidence type="ECO:0000313" key="14">
    <source>
        <dbReference type="Proteomes" id="UP001054252"/>
    </source>
</evidence>
<keyword evidence="7" id="KW-0677">Repeat</keyword>
<evidence type="ECO:0000256" key="5">
    <source>
        <dbReference type="ARBA" id="ARBA00022692"/>
    </source>
</evidence>
<keyword evidence="9 12" id="KW-0472">Membrane</keyword>
<keyword evidence="4" id="KW-0433">Leucine-rich repeat</keyword>
<reference evidence="13 14" key="1">
    <citation type="journal article" date="2021" name="Commun. Biol.">
        <title>The genome of Shorea leprosula (Dipterocarpaceae) highlights the ecological relevance of drought in aseasonal tropical rainforests.</title>
        <authorList>
            <person name="Ng K.K.S."/>
            <person name="Kobayashi M.J."/>
            <person name="Fawcett J.A."/>
            <person name="Hatakeyama M."/>
            <person name="Paape T."/>
            <person name="Ng C.H."/>
            <person name="Ang C.C."/>
            <person name="Tnah L.H."/>
            <person name="Lee C.T."/>
            <person name="Nishiyama T."/>
            <person name="Sese J."/>
            <person name="O'Brien M.J."/>
            <person name="Copetti D."/>
            <person name="Mohd Noor M.I."/>
            <person name="Ong R.C."/>
            <person name="Putra M."/>
            <person name="Sireger I.Z."/>
            <person name="Indrioko S."/>
            <person name="Kosugi Y."/>
            <person name="Izuno A."/>
            <person name="Isagi Y."/>
            <person name="Lee S.L."/>
            <person name="Shimizu K.K."/>
        </authorList>
    </citation>
    <scope>NUCLEOTIDE SEQUENCE [LARGE SCALE GENOMIC DNA]</scope>
    <source>
        <strain evidence="13">214</strain>
    </source>
</reference>
<comment type="caution">
    <text evidence="13">The sequence shown here is derived from an EMBL/GenBank/DDBJ whole genome shotgun (WGS) entry which is preliminary data.</text>
</comment>
<evidence type="ECO:0000256" key="9">
    <source>
        <dbReference type="ARBA" id="ARBA00023136"/>
    </source>
</evidence>
<dbReference type="Proteomes" id="UP001054252">
    <property type="component" value="Unassembled WGS sequence"/>
</dbReference>
<dbReference type="PANTHER" id="PTHR27004:SF467">
    <property type="entry name" value="RECEPTOR-LIKE PROTEIN 12"/>
    <property type="match status" value="1"/>
</dbReference>
<dbReference type="FunFam" id="3.80.10.10:FF:000213">
    <property type="entry name" value="Tyrosine-sulfated glycopeptide receptor 1"/>
    <property type="match status" value="1"/>
</dbReference>
<dbReference type="InterPro" id="IPR032675">
    <property type="entry name" value="LRR_dom_sf"/>
</dbReference>
<dbReference type="SUPFAM" id="SSF52047">
    <property type="entry name" value="RNI-like"/>
    <property type="match status" value="1"/>
</dbReference>
<evidence type="ECO:0008006" key="15">
    <source>
        <dbReference type="Google" id="ProtNLM"/>
    </source>
</evidence>
<dbReference type="Gene3D" id="3.80.10.10">
    <property type="entry name" value="Ribonuclease Inhibitor"/>
    <property type="match status" value="2"/>
</dbReference>
<name>A0AAV5K489_9ROSI</name>
<dbReference type="SMART" id="SM00365">
    <property type="entry name" value="LRR_SD22"/>
    <property type="match status" value="3"/>
</dbReference>
<dbReference type="PROSITE" id="PS51450">
    <property type="entry name" value="LRR"/>
    <property type="match status" value="1"/>
</dbReference>
<accession>A0AAV5K489</accession>
<comment type="subcellular location">
    <subcellularLocation>
        <location evidence="1">Cell membrane</location>
        <topology evidence="1">Single-pass type I membrane protein</topology>
    </subcellularLocation>
</comment>
<dbReference type="EMBL" id="BPVZ01000058">
    <property type="protein sequence ID" value="GKV21788.1"/>
    <property type="molecule type" value="Genomic_DNA"/>
</dbReference>
<evidence type="ECO:0000256" key="4">
    <source>
        <dbReference type="ARBA" id="ARBA00022614"/>
    </source>
</evidence>
<keyword evidence="10" id="KW-0675">Receptor</keyword>
<evidence type="ECO:0000256" key="2">
    <source>
        <dbReference type="ARBA" id="ARBA00009592"/>
    </source>
</evidence>
<evidence type="ECO:0000256" key="7">
    <source>
        <dbReference type="ARBA" id="ARBA00022737"/>
    </source>
</evidence>
<keyword evidence="6" id="KW-0732">Signal</keyword>
<sequence>MLKGSILSSISRLKNLEIFDVESNKLSGIMEFETFLGLKRLRYLHLSNNNFSLLAKTITNDTVPKFVGLELGSCNLSGFPELLHSQYQLAILDLSFNNIHGQIPKWLLKISPSLWYLNLRNNSFTSFEESSGIIPSSLLFLNLDGNFLTGSLPIPPRSVLFYMVAKNKFSGGIPLQFCNMTSLQFLDLSHNNLSGIIPQCLGNLSKSLSFLNLEDNNFHGLIPETWAIGNELKVIKLGNNNLWGKLPRSLANCKMLEFLGLGNNQVKDTFPFWLGVLSQIKIIILHFNEFYGAISGPTSYLLFPKLHIFDLSHNKFVWPLPVAYFKRWNIMANLDGKNASYLHVEFDEWVNGSFWLDQICYLMTITNKGQKMEYTKIFEIFMAIDLSCNKFEGEIPKVLGNLTRLQLLNLSNNMLIGPIPLAVGYLTSLEVLDLSHNKLTGRIPWQLTHLNFLEVFNVSNNNLIGPIPKGQQFDTFESSSFDGNVGLCGMALSKKCDDSESKVLPPSLTLEEESGFLVNFGWKIVLLGYGCGFLVGVVIGIIAFTRKPKWFIKTFQITQPKRAKEGRKRLNRRMH</sequence>
<dbReference type="Pfam" id="PF00560">
    <property type="entry name" value="LRR_1"/>
    <property type="match status" value="7"/>
</dbReference>
<dbReference type="Pfam" id="PF12799">
    <property type="entry name" value="LRR_4"/>
    <property type="match status" value="1"/>
</dbReference>
<dbReference type="InterPro" id="IPR001611">
    <property type="entry name" value="Leu-rich_rpt"/>
</dbReference>
<dbReference type="SMART" id="SM00369">
    <property type="entry name" value="LRR_TYP"/>
    <property type="match status" value="4"/>
</dbReference>
<evidence type="ECO:0000256" key="11">
    <source>
        <dbReference type="ARBA" id="ARBA00023180"/>
    </source>
</evidence>
<comment type="similarity">
    <text evidence="2">Belongs to the RLP family.</text>
</comment>
<evidence type="ECO:0000256" key="6">
    <source>
        <dbReference type="ARBA" id="ARBA00022729"/>
    </source>
</evidence>
<keyword evidence="14" id="KW-1185">Reference proteome</keyword>
<dbReference type="InterPro" id="IPR003591">
    <property type="entry name" value="Leu-rich_rpt_typical-subtyp"/>
</dbReference>
<dbReference type="GO" id="GO:0005886">
    <property type="term" value="C:plasma membrane"/>
    <property type="evidence" value="ECO:0007669"/>
    <property type="project" value="UniProtKB-SubCell"/>
</dbReference>
<evidence type="ECO:0000313" key="13">
    <source>
        <dbReference type="EMBL" id="GKV21788.1"/>
    </source>
</evidence>
<organism evidence="13 14">
    <name type="scientific">Rubroshorea leprosula</name>
    <dbReference type="NCBI Taxonomy" id="152421"/>
    <lineage>
        <taxon>Eukaryota</taxon>
        <taxon>Viridiplantae</taxon>
        <taxon>Streptophyta</taxon>
        <taxon>Embryophyta</taxon>
        <taxon>Tracheophyta</taxon>
        <taxon>Spermatophyta</taxon>
        <taxon>Magnoliopsida</taxon>
        <taxon>eudicotyledons</taxon>
        <taxon>Gunneridae</taxon>
        <taxon>Pentapetalae</taxon>
        <taxon>rosids</taxon>
        <taxon>malvids</taxon>
        <taxon>Malvales</taxon>
        <taxon>Dipterocarpaceae</taxon>
        <taxon>Rubroshorea</taxon>
    </lineage>
</organism>
<dbReference type="SUPFAM" id="SSF52058">
    <property type="entry name" value="L domain-like"/>
    <property type="match status" value="1"/>
</dbReference>
<keyword evidence="3" id="KW-1003">Cell membrane</keyword>
<dbReference type="InterPro" id="IPR025875">
    <property type="entry name" value="Leu-rich_rpt_4"/>
</dbReference>
<evidence type="ECO:0000256" key="8">
    <source>
        <dbReference type="ARBA" id="ARBA00022989"/>
    </source>
</evidence>
<dbReference type="FunFam" id="3.80.10.10:FF:000041">
    <property type="entry name" value="LRR receptor-like serine/threonine-protein kinase ERECTA"/>
    <property type="match status" value="1"/>
</dbReference>
<proteinExistence type="inferred from homology"/>
<gene>
    <name evidence="13" type="ORF">SLEP1_g31734</name>
</gene>